<dbReference type="PROSITE" id="PS51257">
    <property type="entry name" value="PROKAR_LIPOPROTEIN"/>
    <property type="match status" value="1"/>
</dbReference>
<dbReference type="InterPro" id="IPR012944">
    <property type="entry name" value="SusD_RagB_dom"/>
</dbReference>
<dbReference type="AlphaFoldDB" id="A0A162ZYX8"/>
<keyword evidence="4" id="KW-0472">Membrane</keyword>
<comment type="subcellular location">
    <subcellularLocation>
        <location evidence="1">Cell outer membrane</location>
    </subcellularLocation>
</comment>
<feature type="domain" description="SusD-like N-terminal" evidence="8">
    <location>
        <begin position="107"/>
        <end position="229"/>
    </location>
</feature>
<evidence type="ECO:0008006" key="11">
    <source>
        <dbReference type="Google" id="ProtNLM"/>
    </source>
</evidence>
<dbReference type="Proteomes" id="UP000076715">
    <property type="component" value="Unassembled WGS sequence"/>
</dbReference>
<keyword evidence="10" id="KW-1185">Reference proteome</keyword>
<dbReference type="EMBL" id="LQRT01000016">
    <property type="protein sequence ID" value="KZS40142.1"/>
    <property type="molecule type" value="Genomic_DNA"/>
</dbReference>
<dbReference type="Pfam" id="PF07980">
    <property type="entry name" value="SusD_RagB"/>
    <property type="match status" value="1"/>
</dbReference>
<comment type="caution">
    <text evidence="9">The sequence shown here is derived from an EMBL/GenBank/DDBJ whole genome shotgun (WGS) entry which is preliminary data.</text>
</comment>
<evidence type="ECO:0000256" key="1">
    <source>
        <dbReference type="ARBA" id="ARBA00004442"/>
    </source>
</evidence>
<comment type="similarity">
    <text evidence="2">Belongs to the SusD family.</text>
</comment>
<name>A0A162ZYX8_9FLAO</name>
<dbReference type="Gene3D" id="1.25.40.390">
    <property type="match status" value="1"/>
</dbReference>
<evidence type="ECO:0000313" key="10">
    <source>
        <dbReference type="Proteomes" id="UP000076715"/>
    </source>
</evidence>
<gene>
    <name evidence="9" type="ORF">AWE51_25200</name>
</gene>
<sequence>MFHFKKIIMKKIITIITVFTIVFFSCEDELNVPVQSAISGDEVPLNAAFIETQVVAAYAMLDGNRDNENVWRAAPSNWVYGEVTSDNAYKGSDAGDQSEITAFETYAGAPQNSYVDYKWISVFEGVARTNGVINSINKGIAAGTITAAEANDFMAEARFLRAHYHFEAKKIWGNIPFVDETITQSITNVDVDVWTPIEIDFQYAIDNLPEESRRVGGANSWNAKVYLAKAHMYQLDYDAAKPLLDDVINSGPYSLNTFFHDNFDADTNNSTESVFAVQYAVNDGSNDSSNGNYGDILNHPHNSPIGAGCCGFFQPSHDLVNAYLTDASGLPLIRNLPTDPANYVKNVDPSDIIGTDTDGSSIPRNRDNDSFVSETRNLDPRLDWTVGRKGIPFNGWGDFPGLAWTRDPANGGPYVSKKIVYRADQQGTVNTATGWATTVNAINTNIIRFSEVLLWRAEIAADEGDLGTAVTYVDRVRARAANPAGWVKRDDGTDAANYVIGLYADNGGFSDIDFAQEAILFEYRLETALEGHRFFDLVRRKKADQVLNGYLTREQFRSYLSSATYADTKSIFPIPQSVIDLSKGVIKQNTGY</sequence>
<dbReference type="InterPro" id="IPR011990">
    <property type="entry name" value="TPR-like_helical_dom_sf"/>
</dbReference>
<proteinExistence type="inferred from homology"/>
<protein>
    <recommendedName>
        <fullName evidence="11">Carbohydrate-binding protein SusD</fullName>
    </recommendedName>
</protein>
<dbReference type="SUPFAM" id="SSF48452">
    <property type="entry name" value="TPR-like"/>
    <property type="match status" value="1"/>
</dbReference>
<feature type="region of interest" description="Disordered" evidence="6">
    <location>
        <begin position="347"/>
        <end position="372"/>
    </location>
</feature>
<dbReference type="Pfam" id="PF14322">
    <property type="entry name" value="SusD-like_3"/>
    <property type="match status" value="1"/>
</dbReference>
<evidence type="ECO:0000313" key="9">
    <source>
        <dbReference type="EMBL" id="KZS40142.1"/>
    </source>
</evidence>
<keyword evidence="3" id="KW-0732">Signal</keyword>
<dbReference type="GO" id="GO:0009279">
    <property type="term" value="C:cell outer membrane"/>
    <property type="evidence" value="ECO:0007669"/>
    <property type="project" value="UniProtKB-SubCell"/>
</dbReference>
<evidence type="ECO:0000256" key="3">
    <source>
        <dbReference type="ARBA" id="ARBA00022729"/>
    </source>
</evidence>
<evidence type="ECO:0000256" key="4">
    <source>
        <dbReference type="ARBA" id="ARBA00023136"/>
    </source>
</evidence>
<evidence type="ECO:0000256" key="5">
    <source>
        <dbReference type="ARBA" id="ARBA00023237"/>
    </source>
</evidence>
<keyword evidence="5" id="KW-0998">Cell outer membrane</keyword>
<feature type="domain" description="RagB/SusD" evidence="7">
    <location>
        <begin position="271"/>
        <end position="592"/>
    </location>
</feature>
<evidence type="ECO:0000259" key="8">
    <source>
        <dbReference type="Pfam" id="PF14322"/>
    </source>
</evidence>
<dbReference type="STRING" id="1642818.AWE51_25200"/>
<organism evidence="9 10">
    <name type="scientific">Aquimarina aggregata</name>
    <dbReference type="NCBI Taxonomy" id="1642818"/>
    <lineage>
        <taxon>Bacteria</taxon>
        <taxon>Pseudomonadati</taxon>
        <taxon>Bacteroidota</taxon>
        <taxon>Flavobacteriia</taxon>
        <taxon>Flavobacteriales</taxon>
        <taxon>Flavobacteriaceae</taxon>
        <taxon>Aquimarina</taxon>
    </lineage>
</organism>
<reference evidence="9 10" key="1">
    <citation type="submission" date="2016-01" db="EMBL/GenBank/DDBJ databases">
        <title>The draft genome sequence of Aquimarina sp. RZW4-3-2.</title>
        <authorList>
            <person name="Wang Y."/>
        </authorList>
    </citation>
    <scope>NUCLEOTIDE SEQUENCE [LARGE SCALE GENOMIC DNA]</scope>
    <source>
        <strain evidence="9 10">RZW4-3-2</strain>
    </source>
</reference>
<dbReference type="InterPro" id="IPR033985">
    <property type="entry name" value="SusD-like_N"/>
</dbReference>
<evidence type="ECO:0000256" key="6">
    <source>
        <dbReference type="SAM" id="MobiDB-lite"/>
    </source>
</evidence>
<accession>A0A162ZYX8</accession>
<evidence type="ECO:0000259" key="7">
    <source>
        <dbReference type="Pfam" id="PF07980"/>
    </source>
</evidence>
<evidence type="ECO:0000256" key="2">
    <source>
        <dbReference type="ARBA" id="ARBA00006275"/>
    </source>
</evidence>